<sequence length="126" mass="14534">MIYITYNHYSSSGSGILPLYGPGTNLNQCLASYLGFLPASREILLRLIGLGFFPRLNLRHVSTSVFVSRVTWDIHQHLSPHWPGILPSPRPKTHLNQRLASYLRFPPSSPDNFYHYTIHDQCHYQR</sequence>
<protein>
    <submittedName>
        <fullName evidence="1">Uncharacterized protein</fullName>
    </submittedName>
</protein>
<evidence type="ECO:0000313" key="1">
    <source>
        <dbReference type="EMBL" id="KAA0067214.1"/>
    </source>
</evidence>
<evidence type="ECO:0000313" key="2">
    <source>
        <dbReference type="Proteomes" id="UP000321393"/>
    </source>
</evidence>
<accession>A0A5A7VIM9</accession>
<name>A0A5A7VIM9_CUCMM</name>
<reference evidence="1 2" key="1">
    <citation type="submission" date="2019-08" db="EMBL/GenBank/DDBJ databases">
        <title>Draft genome sequences of two oriental melons (Cucumis melo L. var makuwa).</title>
        <authorList>
            <person name="Kwon S.-Y."/>
        </authorList>
    </citation>
    <scope>NUCLEOTIDE SEQUENCE [LARGE SCALE GENOMIC DNA]</scope>
    <source>
        <strain evidence="2">cv. SW 3</strain>
        <tissue evidence="1">Leaf</tissue>
    </source>
</reference>
<comment type="caution">
    <text evidence="1">The sequence shown here is derived from an EMBL/GenBank/DDBJ whole genome shotgun (WGS) entry which is preliminary data.</text>
</comment>
<gene>
    <name evidence="1" type="ORF">E6C27_scaffold418G00190</name>
</gene>
<organism evidence="1 2">
    <name type="scientific">Cucumis melo var. makuwa</name>
    <name type="common">Oriental melon</name>
    <dbReference type="NCBI Taxonomy" id="1194695"/>
    <lineage>
        <taxon>Eukaryota</taxon>
        <taxon>Viridiplantae</taxon>
        <taxon>Streptophyta</taxon>
        <taxon>Embryophyta</taxon>
        <taxon>Tracheophyta</taxon>
        <taxon>Spermatophyta</taxon>
        <taxon>Magnoliopsida</taxon>
        <taxon>eudicotyledons</taxon>
        <taxon>Gunneridae</taxon>
        <taxon>Pentapetalae</taxon>
        <taxon>rosids</taxon>
        <taxon>fabids</taxon>
        <taxon>Cucurbitales</taxon>
        <taxon>Cucurbitaceae</taxon>
        <taxon>Benincaseae</taxon>
        <taxon>Cucumis</taxon>
    </lineage>
</organism>
<dbReference type="AlphaFoldDB" id="A0A5A7VIM9"/>
<dbReference type="EMBL" id="SSTE01000601">
    <property type="protein sequence ID" value="KAA0067214.1"/>
    <property type="molecule type" value="Genomic_DNA"/>
</dbReference>
<dbReference type="Proteomes" id="UP000321393">
    <property type="component" value="Unassembled WGS sequence"/>
</dbReference>
<proteinExistence type="predicted"/>